<dbReference type="InterPro" id="IPR049725">
    <property type="entry name" value="STM3845-like"/>
</dbReference>
<sequence>MKYEEILLEEVIKWDTEKFNLIFKNPIIFLCGGEIEPTEEAGTKFYSSLRSYLIDFAKLIKNEIEIRTAENFKDYLLAYDNLLEFESDIASISDLVVIILESPGALIELGIFVEHKNIRHKLIAIQHQNHSAQLSFINLGPLKFLKDLSEKSVLDYNWPMEEKFQHLDHELLKLICNDIVDHLKSPRTQSNFDIKVKSHLILFIYEVIRCFYPITDKEILSVLHLLYDHKVVNMSKLKKVIYLLDKFDLISGYKLSSDTFFYPLDTNIAKVKLTYLSHEEGKKPLVFEYLTLRVSLAKKIQLDPKRVMALKEIMELS</sequence>
<proteinExistence type="predicted"/>
<evidence type="ECO:0000313" key="1">
    <source>
        <dbReference type="EMBL" id="QOD72992.1"/>
    </source>
</evidence>
<dbReference type="NCBIfam" id="NF038232">
    <property type="entry name" value="STM3845_fam"/>
    <property type="match status" value="1"/>
</dbReference>
<reference evidence="2" key="2">
    <citation type="submission" date="2020-10" db="EMBL/GenBank/DDBJ databases">
        <title>Clinical and molecular characterization of Acinetobacter seifertii in Taiwan.</title>
        <authorList>
            <person name="Li L.-H."/>
            <person name="Yang Y.-S."/>
            <person name="Sun J.-R."/>
            <person name="Huang T.-W."/>
            <person name="Huang W.-C."/>
            <person name="Wang Y.-C."/>
            <person name="Kuo T.-H."/>
            <person name="Kuo S.-C."/>
            <person name="Chen T.-L."/>
        </authorList>
    </citation>
    <scope>NUCLEOTIDE SEQUENCE [LARGE SCALE GENOMIC DNA]</scope>
    <source>
        <strain evidence="2">AS42</strain>
    </source>
</reference>
<dbReference type="RefSeq" id="WP_151792187.1">
    <property type="nucleotide sequence ID" value="NZ_BKOK01000002.1"/>
</dbReference>
<dbReference type="EMBL" id="CP061828">
    <property type="protein sequence ID" value="QOD72992.1"/>
    <property type="molecule type" value="Genomic_DNA"/>
</dbReference>
<dbReference type="Proteomes" id="UP000516672">
    <property type="component" value="Chromosome"/>
</dbReference>
<gene>
    <name evidence="1" type="ORF">IC779_18600</name>
</gene>
<accession>A0A7H2SC74</accession>
<organism evidence="1 2">
    <name type="scientific">Acinetobacter seifertii</name>
    <dbReference type="NCBI Taxonomy" id="1530123"/>
    <lineage>
        <taxon>Bacteria</taxon>
        <taxon>Pseudomonadati</taxon>
        <taxon>Pseudomonadota</taxon>
        <taxon>Gammaproteobacteria</taxon>
        <taxon>Moraxellales</taxon>
        <taxon>Moraxellaceae</taxon>
        <taxon>Acinetobacter</taxon>
        <taxon>Acinetobacter calcoaceticus/baumannii complex</taxon>
    </lineage>
</organism>
<evidence type="ECO:0000313" key="2">
    <source>
        <dbReference type="Proteomes" id="UP000516672"/>
    </source>
</evidence>
<name>A0A7H2SC74_9GAMM</name>
<dbReference type="AlphaFoldDB" id="A0A7H2SC74"/>
<protein>
    <submittedName>
        <fullName evidence="1">Uncharacterized protein</fullName>
    </submittedName>
</protein>
<reference evidence="1 2" key="1">
    <citation type="submission" date="2020-09" db="EMBL/GenBank/DDBJ databases">
        <authorList>
            <person name="Chen F.-J."/>
            <person name="Lee Y.-T."/>
        </authorList>
    </citation>
    <scope>NUCLEOTIDE SEQUENCE [LARGE SCALE GENOMIC DNA]</scope>
    <source>
        <strain evidence="1 2">AS42</strain>
    </source>
</reference>